<evidence type="ECO:0000259" key="3">
    <source>
        <dbReference type="Pfam" id="PF03968"/>
    </source>
</evidence>
<name>A0A4Y9QQP9_9BACT</name>
<dbReference type="Proteomes" id="UP000297647">
    <property type="component" value="Unassembled WGS sequence"/>
</dbReference>
<comment type="caution">
    <text evidence="5">The sequence shown here is derived from an EMBL/GenBank/DDBJ whole genome shotgun (WGS) entry which is preliminary data.</text>
</comment>
<feature type="domain" description="Organic solvent tolerance-like N-terminal" evidence="3">
    <location>
        <begin position="276"/>
        <end position="380"/>
    </location>
</feature>
<evidence type="ECO:0000313" key="6">
    <source>
        <dbReference type="Proteomes" id="UP000297647"/>
    </source>
</evidence>
<dbReference type="EMBL" id="SPSB01000004">
    <property type="protein sequence ID" value="TFV93356.1"/>
    <property type="molecule type" value="Genomic_DNA"/>
</dbReference>
<dbReference type="GO" id="GO:0017089">
    <property type="term" value="F:glycolipid transfer activity"/>
    <property type="evidence" value="ECO:0007669"/>
    <property type="project" value="TreeGrafter"/>
</dbReference>
<dbReference type="Pfam" id="PF03968">
    <property type="entry name" value="LptD_N"/>
    <property type="match status" value="1"/>
</dbReference>
<protein>
    <submittedName>
        <fullName evidence="5">Organic solvent tolerance protein OstA</fullName>
    </submittedName>
</protein>
<evidence type="ECO:0000259" key="4">
    <source>
        <dbReference type="Pfam" id="PF13100"/>
    </source>
</evidence>
<sequence length="563" mass="64107">MKSTLRFFLFFLLSIWSVHTLYGQTRGANSQGNTLDILQADSLKGAEGFERLIGSVRMKNQSTLISCDSAHFFRMENRAELFGRVFIKDEQDSVTTRSAYAEYDGNTKLAKLRSNVVFSNMETTVYTDYLNYDRAGNIATYFNGGRVVDSTNVLTSERGRYEVNLERITFTDNVVLVNPDYTMKTNYLVYLTIPKTAETKGLTNLVSKDGNTLDAEKGSFYDTQAKSFRFFDGVVETETSRVKAGELIYRENEAYYEGKDDVRVLNKEREVEIFGDQGQYWEERGYSLVHGNALVRRYFEMDTLYLTADTLISQDNETDSLKYLLAFSSIQLVKSDLSGIADSLSYNYADSTIKLFKDPVIWNQKSQISADSMTFFIESEQIRELFVKNNAFAVMSDTLLNFNQMKGRSMTGYFKEGQLDRLNIDGNGESLYYALEGDTLVQGVNKTLSATIRMGFEDGQLVKVNYGVKPEGKFIPVQDIGDDGGKLEGFVWRQEEKPDMEKIFAWRSIVEIDAGAKNLFDVPNAEIRMPTDEEMQKSLEKWKANAKKRTLVPLQKNQNSPNE</sequence>
<feature type="signal peptide" evidence="2">
    <location>
        <begin position="1"/>
        <end position="20"/>
    </location>
</feature>
<evidence type="ECO:0000256" key="2">
    <source>
        <dbReference type="SAM" id="SignalP"/>
    </source>
</evidence>
<dbReference type="PANTHER" id="PTHR36504">
    <property type="entry name" value="LIPOPOLYSACCHARIDE EXPORT SYSTEM PROTEIN LPTA"/>
    <property type="match status" value="1"/>
</dbReference>
<keyword evidence="6" id="KW-1185">Reference proteome</keyword>
<accession>A0A4Y9QQP9</accession>
<dbReference type="Pfam" id="PF13100">
    <property type="entry name" value="OstA_2"/>
    <property type="match status" value="1"/>
</dbReference>
<dbReference type="OrthoDB" id="9805931at2"/>
<feature type="chain" id="PRO_5021343588" evidence="2">
    <location>
        <begin position="21"/>
        <end position="563"/>
    </location>
</feature>
<feature type="domain" description="Organic solvent tolerance-like N-terminal" evidence="4">
    <location>
        <begin position="36"/>
        <end position="185"/>
    </location>
</feature>
<dbReference type="AlphaFoldDB" id="A0A4Y9QQP9"/>
<dbReference type="InterPro" id="IPR052037">
    <property type="entry name" value="LPS_export_LptA"/>
</dbReference>
<dbReference type="GO" id="GO:0030288">
    <property type="term" value="C:outer membrane-bounded periplasmic space"/>
    <property type="evidence" value="ECO:0007669"/>
    <property type="project" value="TreeGrafter"/>
</dbReference>
<proteinExistence type="predicted"/>
<dbReference type="RefSeq" id="WP_135075369.1">
    <property type="nucleotide sequence ID" value="NZ_SPSB01000004.1"/>
</dbReference>
<reference evidence="5 6" key="1">
    <citation type="submission" date="2019-03" db="EMBL/GenBank/DDBJ databases">
        <title>Algoriphagus sp. nov, a new strain isolated from root system soil of mangrove plant Kandelia.</title>
        <authorList>
            <person name="Yin Q."/>
            <person name="Wang K."/>
            <person name="Song Z."/>
        </authorList>
    </citation>
    <scope>NUCLEOTIDE SEQUENCE [LARGE SCALE GENOMIC DNA]</scope>
    <source>
        <strain evidence="5 6">XY-J91</strain>
    </source>
</reference>
<dbReference type="Gene3D" id="2.60.450.10">
    <property type="entry name" value="Lipopolysaccharide (LPS) transport protein A like domain"/>
    <property type="match status" value="2"/>
</dbReference>
<dbReference type="GO" id="GO:0009279">
    <property type="term" value="C:cell outer membrane"/>
    <property type="evidence" value="ECO:0007669"/>
    <property type="project" value="TreeGrafter"/>
</dbReference>
<evidence type="ECO:0000256" key="1">
    <source>
        <dbReference type="ARBA" id="ARBA00022729"/>
    </source>
</evidence>
<keyword evidence="1 2" id="KW-0732">Signal</keyword>
<dbReference type="GO" id="GO:0015920">
    <property type="term" value="P:lipopolysaccharide transport"/>
    <property type="evidence" value="ECO:0007669"/>
    <property type="project" value="TreeGrafter"/>
</dbReference>
<evidence type="ECO:0000313" key="5">
    <source>
        <dbReference type="EMBL" id="TFV93356.1"/>
    </source>
</evidence>
<dbReference type="InterPro" id="IPR005653">
    <property type="entry name" value="OstA-like_N"/>
</dbReference>
<organism evidence="5 6">
    <name type="scientific">Algoriphagus kandeliae</name>
    <dbReference type="NCBI Taxonomy" id="2562278"/>
    <lineage>
        <taxon>Bacteria</taxon>
        <taxon>Pseudomonadati</taxon>
        <taxon>Bacteroidota</taxon>
        <taxon>Cytophagia</taxon>
        <taxon>Cytophagales</taxon>
        <taxon>Cyclobacteriaceae</taxon>
        <taxon>Algoriphagus</taxon>
    </lineage>
</organism>
<gene>
    <name evidence="5" type="ORF">E4S40_13960</name>
</gene>
<dbReference type="PANTHER" id="PTHR36504:SF1">
    <property type="entry name" value="LIPOPOLYSACCHARIDE EXPORT SYSTEM PROTEIN LPTA"/>
    <property type="match status" value="1"/>
</dbReference>